<comment type="caution">
    <text evidence="1">The sequence shown here is derived from an EMBL/GenBank/DDBJ whole genome shotgun (WGS) entry which is preliminary data.</text>
</comment>
<sequence length="170" mass="19749">MRMVKKIDYFCGAFLSYLISNGITPALFEAGEKSKIVKFTTDLGDYKVYIKYSTTCKASDRKNTRKWDVRFTEKEMEVIKNFPEPNRKHFFVLVCTDPDMKENEIAVLDFDNGLECLGNDSVNKERRISVVHKKGSPYLKCYGTARSENQGIQIYKDFNRYFLDKAIDCV</sequence>
<protein>
    <submittedName>
        <fullName evidence="1">Uncharacterized protein</fullName>
    </submittedName>
</protein>
<reference evidence="2" key="1">
    <citation type="submission" date="2017-07" db="EMBL/GenBank/DDBJ databases">
        <title>Draft genome sequence of Effusibacillus lacus strain skLN1.</title>
        <authorList>
            <person name="Watanabe M."/>
            <person name="Kojima H."/>
            <person name="Fukui M."/>
        </authorList>
    </citation>
    <scope>NUCLEOTIDE SEQUENCE [LARGE SCALE GENOMIC DNA]</scope>
    <source>
        <strain evidence="2">skLN1</strain>
    </source>
</reference>
<evidence type="ECO:0000313" key="2">
    <source>
        <dbReference type="Proteomes" id="UP000217785"/>
    </source>
</evidence>
<name>A0A292YHX4_9BACL</name>
<gene>
    <name evidence="1" type="ORF">EFBL_1046</name>
</gene>
<dbReference type="AlphaFoldDB" id="A0A292YHX4"/>
<dbReference type="Proteomes" id="UP000217785">
    <property type="component" value="Unassembled WGS sequence"/>
</dbReference>
<keyword evidence="2" id="KW-1185">Reference proteome</keyword>
<dbReference type="EMBL" id="BDUF01000020">
    <property type="protein sequence ID" value="GAX89428.1"/>
    <property type="molecule type" value="Genomic_DNA"/>
</dbReference>
<proteinExistence type="predicted"/>
<accession>A0A292YHX4</accession>
<evidence type="ECO:0000313" key="1">
    <source>
        <dbReference type="EMBL" id="GAX89428.1"/>
    </source>
</evidence>
<organism evidence="1 2">
    <name type="scientific">Effusibacillus lacus</name>
    <dbReference type="NCBI Taxonomy" id="1348429"/>
    <lineage>
        <taxon>Bacteria</taxon>
        <taxon>Bacillati</taxon>
        <taxon>Bacillota</taxon>
        <taxon>Bacilli</taxon>
        <taxon>Bacillales</taxon>
        <taxon>Alicyclobacillaceae</taxon>
        <taxon>Effusibacillus</taxon>
    </lineage>
</organism>